<dbReference type="RefSeq" id="WP_133771901.1">
    <property type="nucleotide sequence ID" value="NZ_SNZR01000013.1"/>
</dbReference>
<name>A0A4R7BX06_9HYPH</name>
<reference evidence="1 2" key="1">
    <citation type="submission" date="2019-03" db="EMBL/GenBank/DDBJ databases">
        <title>Genomic Encyclopedia of Type Strains, Phase IV (KMG-IV): sequencing the most valuable type-strain genomes for metagenomic binning, comparative biology and taxonomic classification.</title>
        <authorList>
            <person name="Goeker M."/>
        </authorList>
    </citation>
    <scope>NUCLEOTIDE SEQUENCE [LARGE SCALE GENOMIC DNA]</scope>
    <source>
        <strain evidence="1 2">DSM 25903</strain>
    </source>
</reference>
<evidence type="ECO:0000313" key="2">
    <source>
        <dbReference type="Proteomes" id="UP000295122"/>
    </source>
</evidence>
<evidence type="ECO:0000313" key="1">
    <source>
        <dbReference type="EMBL" id="TDR90478.1"/>
    </source>
</evidence>
<dbReference type="EMBL" id="SNZR01000013">
    <property type="protein sequence ID" value="TDR90478.1"/>
    <property type="molecule type" value="Genomic_DNA"/>
</dbReference>
<sequence>MAGARSNSPAVERDSLADELQHAVGGEADAARLAAGQPIEDGTEAVEAEVPADNIAHISDASLPSREELAAAFERKAKAAGGKRG</sequence>
<accession>A0A4R7BX06</accession>
<protein>
    <submittedName>
        <fullName evidence="1">Uncharacterized protein</fullName>
    </submittedName>
</protein>
<comment type="caution">
    <text evidence="1">The sequence shown here is derived from an EMBL/GenBank/DDBJ whole genome shotgun (WGS) entry which is preliminary data.</text>
</comment>
<proteinExistence type="predicted"/>
<organism evidence="1 2">
    <name type="scientific">Enterovirga rhinocerotis</name>
    <dbReference type="NCBI Taxonomy" id="1339210"/>
    <lineage>
        <taxon>Bacteria</taxon>
        <taxon>Pseudomonadati</taxon>
        <taxon>Pseudomonadota</taxon>
        <taxon>Alphaproteobacteria</taxon>
        <taxon>Hyphomicrobiales</taxon>
        <taxon>Methylobacteriaceae</taxon>
        <taxon>Enterovirga</taxon>
    </lineage>
</organism>
<gene>
    <name evidence="1" type="ORF">EV668_3329</name>
</gene>
<dbReference type="Proteomes" id="UP000295122">
    <property type="component" value="Unassembled WGS sequence"/>
</dbReference>
<dbReference type="AlphaFoldDB" id="A0A4R7BX06"/>
<keyword evidence="2" id="KW-1185">Reference proteome</keyword>